<dbReference type="OMA" id="VTIGHIS"/>
<feature type="domain" description="SUN" evidence="8">
    <location>
        <begin position="167"/>
        <end position="286"/>
    </location>
</feature>
<evidence type="ECO:0000256" key="3">
    <source>
        <dbReference type="ARBA" id="ARBA00022989"/>
    </source>
</evidence>
<dbReference type="PANTHER" id="PTHR12911">
    <property type="entry name" value="SAD1/UNC-84-LIKE PROTEIN-RELATED"/>
    <property type="match status" value="1"/>
</dbReference>
<feature type="transmembrane region" description="Helical" evidence="6">
    <location>
        <begin position="82"/>
        <end position="99"/>
    </location>
</feature>
<keyword evidence="4 6" id="KW-0472">Membrane</keyword>
<evidence type="ECO:0000256" key="2">
    <source>
        <dbReference type="ARBA" id="ARBA00022692"/>
    </source>
</evidence>
<evidence type="ECO:0000313" key="9">
    <source>
        <dbReference type="Ensembl" id="ENSAPEP00000014710.1"/>
    </source>
</evidence>
<accession>A0A3P8SR32</accession>
<dbReference type="PANTHER" id="PTHR12911:SF22">
    <property type="entry name" value="SUN DOMAIN-CONTAINING PROTEIN 2"/>
    <property type="match status" value="1"/>
</dbReference>
<evidence type="ECO:0000259" key="8">
    <source>
        <dbReference type="PROSITE" id="PS51469"/>
    </source>
</evidence>
<feature type="chain" id="PRO_5017990225" description="SUN domain-containing protein" evidence="7">
    <location>
        <begin position="22"/>
        <end position="286"/>
    </location>
</feature>
<dbReference type="Proteomes" id="UP000265080">
    <property type="component" value="Chromosome 1"/>
</dbReference>
<dbReference type="GO" id="GO:0043495">
    <property type="term" value="F:protein-membrane adaptor activity"/>
    <property type="evidence" value="ECO:0007669"/>
    <property type="project" value="TreeGrafter"/>
</dbReference>
<evidence type="ECO:0000256" key="4">
    <source>
        <dbReference type="ARBA" id="ARBA00023136"/>
    </source>
</evidence>
<feature type="coiled-coil region" evidence="5">
    <location>
        <begin position="120"/>
        <end position="147"/>
    </location>
</feature>
<dbReference type="Gene3D" id="2.60.120.260">
    <property type="entry name" value="Galactose-binding domain-like"/>
    <property type="match status" value="1"/>
</dbReference>
<dbReference type="InterPro" id="IPR045119">
    <property type="entry name" value="SUN1-5"/>
</dbReference>
<keyword evidence="2 6" id="KW-0812">Transmembrane</keyword>
<dbReference type="InterPro" id="IPR012919">
    <property type="entry name" value="SUN_dom"/>
</dbReference>
<name>A0A3P8SR32_AMPPE</name>
<dbReference type="GeneTree" id="ENSGT00940000174863"/>
<evidence type="ECO:0000256" key="7">
    <source>
        <dbReference type="SAM" id="SignalP"/>
    </source>
</evidence>
<keyword evidence="3 6" id="KW-1133">Transmembrane helix</keyword>
<keyword evidence="5" id="KW-0175">Coiled coil</keyword>
<protein>
    <recommendedName>
        <fullName evidence="8">SUN domain-containing protein</fullName>
    </recommendedName>
</protein>
<dbReference type="GO" id="GO:0005637">
    <property type="term" value="C:nuclear inner membrane"/>
    <property type="evidence" value="ECO:0007669"/>
    <property type="project" value="UniProtKB-SubCell"/>
</dbReference>
<reference evidence="9 10" key="1">
    <citation type="submission" date="2018-03" db="EMBL/GenBank/DDBJ databases">
        <title>Finding Nemo's genes: A chromosome-scale reference assembly of the genome of the orange clownfish Amphiprion percula.</title>
        <authorList>
            <person name="Lehmann R."/>
        </authorList>
    </citation>
    <scope>NUCLEOTIDE SEQUENCE</scope>
</reference>
<feature type="signal peptide" evidence="7">
    <location>
        <begin position="1"/>
        <end position="21"/>
    </location>
</feature>
<evidence type="ECO:0000256" key="1">
    <source>
        <dbReference type="ARBA" id="ARBA00004540"/>
    </source>
</evidence>
<dbReference type="STRING" id="161767.ENSAPEP00000014710"/>
<keyword evidence="10" id="KW-1185">Reference proteome</keyword>
<evidence type="ECO:0000256" key="6">
    <source>
        <dbReference type="SAM" id="Phobius"/>
    </source>
</evidence>
<comment type="subcellular location">
    <subcellularLocation>
        <location evidence="1">Nucleus inner membrane</location>
    </subcellularLocation>
</comment>
<sequence length="286" mass="32132">MNLTCFVSLFLFTVMPQGSLRLAANGYYHDDGQPVISYKENTYRVFRRQRQTNGLRSEGGTKDVFETPSDQRSSSLSTRKTLVFFLLLIPLCFGLLQWIPPQSNISSPSVPLELSDSTIAVDMKTRYEELMKQLKEQQEELLWLKKKINHLLPKADMLSNFALESLGACVLKSSEPFPTETERLTSFGRRVRQRLAVTPSVVIQGQPHLIPGHCWAFAGQQGHLSIALSHQAAISHVTLGHISKASSPTSSISSAPKEFSVYVSHNFSLLQCRYPVYHCLIFTPCK</sequence>
<reference evidence="9" key="2">
    <citation type="submission" date="2025-08" db="UniProtKB">
        <authorList>
            <consortium name="Ensembl"/>
        </authorList>
    </citation>
    <scope>IDENTIFICATION</scope>
</reference>
<dbReference type="Ensembl" id="ENSAPET00000015097.1">
    <property type="protein sequence ID" value="ENSAPEP00000014710.1"/>
    <property type="gene ID" value="ENSAPEG00000010490.1"/>
</dbReference>
<dbReference type="AlphaFoldDB" id="A0A3P8SR32"/>
<reference evidence="9" key="3">
    <citation type="submission" date="2025-09" db="UniProtKB">
        <authorList>
            <consortium name="Ensembl"/>
        </authorList>
    </citation>
    <scope>IDENTIFICATION</scope>
</reference>
<proteinExistence type="predicted"/>
<organism evidence="9 10">
    <name type="scientific">Amphiprion percula</name>
    <name type="common">Orange clownfish</name>
    <name type="synonym">Lutjanus percula</name>
    <dbReference type="NCBI Taxonomy" id="161767"/>
    <lineage>
        <taxon>Eukaryota</taxon>
        <taxon>Metazoa</taxon>
        <taxon>Chordata</taxon>
        <taxon>Craniata</taxon>
        <taxon>Vertebrata</taxon>
        <taxon>Euteleostomi</taxon>
        <taxon>Actinopterygii</taxon>
        <taxon>Neopterygii</taxon>
        <taxon>Teleostei</taxon>
        <taxon>Neoteleostei</taxon>
        <taxon>Acanthomorphata</taxon>
        <taxon>Ovalentaria</taxon>
        <taxon>Pomacentridae</taxon>
        <taxon>Amphiprion</taxon>
    </lineage>
</organism>
<evidence type="ECO:0000256" key="5">
    <source>
        <dbReference type="SAM" id="Coils"/>
    </source>
</evidence>
<dbReference type="Pfam" id="PF07738">
    <property type="entry name" value="Sad1_UNC"/>
    <property type="match status" value="1"/>
</dbReference>
<dbReference type="PROSITE" id="PS51469">
    <property type="entry name" value="SUN"/>
    <property type="match status" value="1"/>
</dbReference>
<dbReference type="GO" id="GO:0034993">
    <property type="term" value="C:meiotic nuclear membrane microtubule tethering complex"/>
    <property type="evidence" value="ECO:0007669"/>
    <property type="project" value="TreeGrafter"/>
</dbReference>
<evidence type="ECO:0000313" key="10">
    <source>
        <dbReference type="Proteomes" id="UP000265080"/>
    </source>
</evidence>
<keyword evidence="7" id="KW-0732">Signal</keyword>